<comment type="caution">
    <text evidence="2">The sequence shown here is derived from an EMBL/GenBank/DDBJ whole genome shotgun (WGS) entry which is preliminary data.</text>
</comment>
<evidence type="ECO:0000256" key="1">
    <source>
        <dbReference type="SAM" id="MobiDB-lite"/>
    </source>
</evidence>
<dbReference type="Proteomes" id="UP000774617">
    <property type="component" value="Unassembled WGS sequence"/>
</dbReference>
<organism evidence="2 3">
    <name type="scientific">Macrophomina phaseolina</name>
    <dbReference type="NCBI Taxonomy" id="35725"/>
    <lineage>
        <taxon>Eukaryota</taxon>
        <taxon>Fungi</taxon>
        <taxon>Dikarya</taxon>
        <taxon>Ascomycota</taxon>
        <taxon>Pezizomycotina</taxon>
        <taxon>Dothideomycetes</taxon>
        <taxon>Dothideomycetes incertae sedis</taxon>
        <taxon>Botryosphaeriales</taxon>
        <taxon>Botryosphaeriaceae</taxon>
        <taxon>Macrophomina</taxon>
    </lineage>
</organism>
<protein>
    <submittedName>
        <fullName evidence="2">Uncharacterized protein</fullName>
    </submittedName>
</protein>
<reference evidence="2 3" key="1">
    <citation type="journal article" date="2021" name="Nat. Commun.">
        <title>Genetic determinants of endophytism in the Arabidopsis root mycobiome.</title>
        <authorList>
            <person name="Mesny F."/>
            <person name="Miyauchi S."/>
            <person name="Thiergart T."/>
            <person name="Pickel B."/>
            <person name="Atanasova L."/>
            <person name="Karlsson M."/>
            <person name="Huettel B."/>
            <person name="Barry K.W."/>
            <person name="Haridas S."/>
            <person name="Chen C."/>
            <person name="Bauer D."/>
            <person name="Andreopoulos W."/>
            <person name="Pangilinan J."/>
            <person name="LaButti K."/>
            <person name="Riley R."/>
            <person name="Lipzen A."/>
            <person name="Clum A."/>
            <person name="Drula E."/>
            <person name="Henrissat B."/>
            <person name="Kohler A."/>
            <person name="Grigoriev I.V."/>
            <person name="Martin F.M."/>
            <person name="Hacquard S."/>
        </authorList>
    </citation>
    <scope>NUCLEOTIDE SEQUENCE [LARGE SCALE GENOMIC DNA]</scope>
    <source>
        <strain evidence="2 3">MPI-SDFR-AT-0080</strain>
    </source>
</reference>
<name>A0ABQ8GBV7_9PEZI</name>
<sequence>MAGGLICTESAGVCAGAAKSARAPPRHAQPALAASSASSNSAAPVARLRVGKLTTRRRPPPPSAALPPPMTSLSRRQRASSRPTATAGGANRVRRMCLLQGASRAPAQSAPRTLRPPHRRTQAARMRPGRAQRWSGGEERACLWSASPFFRSLMTNQRAHREASYGRIPHQRRPTAPRVVVCRPNLAHAPAVLHAARSRLPQAALTDTSSPAPR</sequence>
<keyword evidence="3" id="KW-1185">Reference proteome</keyword>
<evidence type="ECO:0000313" key="3">
    <source>
        <dbReference type="Proteomes" id="UP000774617"/>
    </source>
</evidence>
<feature type="compositionally biased region" description="Low complexity" evidence="1">
    <location>
        <begin position="28"/>
        <end position="46"/>
    </location>
</feature>
<accession>A0ABQ8GBV7</accession>
<dbReference type="EMBL" id="JAGTJR010000012">
    <property type="protein sequence ID" value="KAH7051217.1"/>
    <property type="molecule type" value="Genomic_DNA"/>
</dbReference>
<feature type="compositionally biased region" description="Pro residues" evidence="1">
    <location>
        <begin position="60"/>
        <end position="70"/>
    </location>
</feature>
<feature type="region of interest" description="Disordered" evidence="1">
    <location>
        <begin position="17"/>
        <end position="134"/>
    </location>
</feature>
<evidence type="ECO:0000313" key="2">
    <source>
        <dbReference type="EMBL" id="KAH7051217.1"/>
    </source>
</evidence>
<proteinExistence type="predicted"/>
<feature type="compositionally biased region" description="Basic residues" evidence="1">
    <location>
        <begin position="115"/>
        <end position="130"/>
    </location>
</feature>
<gene>
    <name evidence="2" type="ORF">B0J12DRAFT_699280</name>
</gene>